<dbReference type="PATRIC" id="fig|879567.3.peg.124"/>
<keyword evidence="1" id="KW-0175">Coiled coil</keyword>
<evidence type="ECO:0000313" key="4">
    <source>
        <dbReference type="Proteomes" id="UP000011724"/>
    </source>
</evidence>
<feature type="coiled-coil region" evidence="1">
    <location>
        <begin position="44"/>
        <end position="74"/>
    </location>
</feature>
<dbReference type="KEGG" id="dpi:BN4_10117"/>
<organism evidence="3 4">
    <name type="scientific">Pseudodesulfovibrio piezophilus (strain DSM 21447 / JCM 15486 / C1TLV30)</name>
    <name type="common">Desulfovibrio piezophilus</name>
    <dbReference type="NCBI Taxonomy" id="1322246"/>
    <lineage>
        <taxon>Bacteria</taxon>
        <taxon>Pseudomonadati</taxon>
        <taxon>Thermodesulfobacteriota</taxon>
        <taxon>Desulfovibrionia</taxon>
        <taxon>Desulfovibrionales</taxon>
        <taxon>Desulfovibrionaceae</taxon>
    </lineage>
</organism>
<reference evidence="3 4" key="1">
    <citation type="journal article" date="2013" name="PLoS ONE">
        <title>The first genomic and proteomic characterization of a deep-sea sulfate reducer: insights into the piezophilic lifestyle of Desulfovibrio piezophilus.</title>
        <authorList>
            <person name="Pradel N."/>
            <person name="Ji B."/>
            <person name="Gimenez G."/>
            <person name="Talla E."/>
            <person name="Lenoble P."/>
            <person name="Garel M."/>
            <person name="Tamburini C."/>
            <person name="Fourquet P."/>
            <person name="Lebrun R."/>
            <person name="Bertin P."/>
            <person name="Denis Y."/>
            <person name="Pophillat M."/>
            <person name="Barbe V."/>
            <person name="Ollivier B."/>
            <person name="Dolla A."/>
        </authorList>
    </citation>
    <scope>NUCLEOTIDE SEQUENCE [LARGE SCALE GENOMIC DNA]</scope>
    <source>
        <strain evidence="4">DSM 10523 / SB164P1</strain>
    </source>
</reference>
<keyword evidence="2" id="KW-0472">Membrane</keyword>
<accession>M1WPY9</accession>
<dbReference type="BioCyc" id="DPIE1322246:BN4_RS00640-MONOMER"/>
<dbReference type="EMBL" id="FO203427">
    <property type="protein sequence ID" value="CCH47357.1"/>
    <property type="molecule type" value="Genomic_DNA"/>
</dbReference>
<evidence type="ECO:0000256" key="1">
    <source>
        <dbReference type="SAM" id="Coils"/>
    </source>
</evidence>
<dbReference type="Proteomes" id="UP000011724">
    <property type="component" value="Chromosome"/>
</dbReference>
<keyword evidence="2" id="KW-0812">Transmembrane</keyword>
<dbReference type="OrthoDB" id="5465272at2"/>
<dbReference type="eggNOG" id="ENOG50318D8">
    <property type="taxonomic scope" value="Bacteria"/>
</dbReference>
<keyword evidence="4" id="KW-1185">Reference proteome</keyword>
<dbReference type="HOGENOM" id="CLU_195147_0_0_7"/>
<dbReference type="STRING" id="1322246.BN4_10117"/>
<protein>
    <submittedName>
        <fullName evidence="3">Uncharacterized protein</fullName>
    </submittedName>
</protein>
<name>M1WPY9_PSEP2</name>
<feature type="transmembrane region" description="Helical" evidence="2">
    <location>
        <begin position="6"/>
        <end position="28"/>
    </location>
</feature>
<dbReference type="AlphaFoldDB" id="M1WPY9"/>
<sequence>MLDTSTFYLILTMAAFLFVATIIIHYHANTDKVRRKKGEVEAYTAKTTQKIAIIEAEIATLKEKKEQLDEEIESLKV</sequence>
<dbReference type="RefSeq" id="WP_015413412.1">
    <property type="nucleotide sequence ID" value="NC_020409.1"/>
</dbReference>
<reference evidence="4" key="2">
    <citation type="journal article" date="2013" name="Stand. Genomic Sci.">
        <title>Complete genome sequence of Desulfocapsa sulfexigens, a marine deltaproteobacterium specialized in disproportionating inorganic sulfur compounds.</title>
        <authorList>
            <person name="Finster K.W."/>
            <person name="Kjeldsen K.U."/>
            <person name="Kube M."/>
            <person name="Reinhardt R."/>
            <person name="Mussmann M."/>
            <person name="Amann R."/>
            <person name="Schreiber L."/>
        </authorList>
    </citation>
    <scope>NUCLEOTIDE SEQUENCE [LARGE SCALE GENOMIC DNA]</scope>
    <source>
        <strain evidence="4">DSM 10523 / SB164P1</strain>
    </source>
</reference>
<evidence type="ECO:0000313" key="3">
    <source>
        <dbReference type="EMBL" id="CCH47357.1"/>
    </source>
</evidence>
<keyword evidence="2" id="KW-1133">Transmembrane helix</keyword>
<proteinExistence type="predicted"/>
<gene>
    <name evidence="3" type="ordered locus">BN4_10117</name>
</gene>
<evidence type="ECO:0000256" key="2">
    <source>
        <dbReference type="SAM" id="Phobius"/>
    </source>
</evidence>